<comment type="caution">
    <text evidence="3">The sequence shown here is derived from an EMBL/GenBank/DDBJ whole genome shotgun (WGS) entry which is preliminary data.</text>
</comment>
<dbReference type="Pfam" id="PF20151">
    <property type="entry name" value="DUF6533"/>
    <property type="match status" value="1"/>
</dbReference>
<dbReference type="Proteomes" id="UP001362999">
    <property type="component" value="Unassembled WGS sequence"/>
</dbReference>
<protein>
    <recommendedName>
        <fullName evidence="2">DUF6533 domain-containing protein</fullName>
    </recommendedName>
</protein>
<keyword evidence="1" id="KW-0472">Membrane</keyword>
<keyword evidence="4" id="KW-1185">Reference proteome</keyword>
<evidence type="ECO:0000313" key="3">
    <source>
        <dbReference type="EMBL" id="KAK7062136.1"/>
    </source>
</evidence>
<sequence>MPGPPVRHDASEYSPADAAEYVNETFVDNYMLYATTAMLVYELLTTFDEEVERVWSLKWRLPKLLFMLNRYIVRGLLILQLIAGNYPGTSPRFCQIYGYWQIIPPRLAIIVAQAIMVIRLWAIYNNSRKMLLFLVVVFTAEVVAIVTCSVLAVRYTQGVAQPPPLSCGLEALNPDLRQYASATWIAPVGFELIVVVLTVVKLFPPLPPQFKFLDKINLSVLRSLSIATPARNPTLDLLARDSLIYFAFTFTFTLANAVIYETSFAKHYRAILLAPTAAISCIAVSRMIINIRSLPDPDLSTSTGYFQESTNLASSDVVFAAHGPYRDYDDGRIAEVRRVSVSQPFRGRVTGKEREGEASDEFELIHTPRSFGRNFVL</sequence>
<feature type="domain" description="DUF6533" evidence="2">
    <location>
        <begin position="30"/>
        <end position="72"/>
    </location>
</feature>
<feature type="transmembrane region" description="Helical" evidence="1">
    <location>
        <begin position="106"/>
        <end position="124"/>
    </location>
</feature>
<keyword evidence="1" id="KW-1133">Transmembrane helix</keyword>
<feature type="transmembrane region" description="Helical" evidence="1">
    <location>
        <begin position="131"/>
        <end position="155"/>
    </location>
</feature>
<dbReference type="EMBL" id="JAWWNJ010000002">
    <property type="protein sequence ID" value="KAK7062136.1"/>
    <property type="molecule type" value="Genomic_DNA"/>
</dbReference>
<feature type="transmembrane region" description="Helical" evidence="1">
    <location>
        <begin position="242"/>
        <end position="259"/>
    </location>
</feature>
<gene>
    <name evidence="3" type="ORF">R3P38DRAFT_2833618</name>
</gene>
<dbReference type="InterPro" id="IPR045340">
    <property type="entry name" value="DUF6533"/>
</dbReference>
<evidence type="ECO:0000313" key="4">
    <source>
        <dbReference type="Proteomes" id="UP001362999"/>
    </source>
</evidence>
<evidence type="ECO:0000259" key="2">
    <source>
        <dbReference type="Pfam" id="PF20151"/>
    </source>
</evidence>
<accession>A0AAW0EDA9</accession>
<organism evidence="3 4">
    <name type="scientific">Favolaschia claudopus</name>
    <dbReference type="NCBI Taxonomy" id="2862362"/>
    <lineage>
        <taxon>Eukaryota</taxon>
        <taxon>Fungi</taxon>
        <taxon>Dikarya</taxon>
        <taxon>Basidiomycota</taxon>
        <taxon>Agaricomycotina</taxon>
        <taxon>Agaricomycetes</taxon>
        <taxon>Agaricomycetidae</taxon>
        <taxon>Agaricales</taxon>
        <taxon>Marasmiineae</taxon>
        <taxon>Mycenaceae</taxon>
        <taxon>Favolaschia</taxon>
    </lineage>
</organism>
<reference evidence="3 4" key="1">
    <citation type="journal article" date="2024" name="J Genomics">
        <title>Draft genome sequencing and assembly of Favolaschia claudopus CIRM-BRFM 2984 isolated from oak limbs.</title>
        <authorList>
            <person name="Navarro D."/>
            <person name="Drula E."/>
            <person name="Chaduli D."/>
            <person name="Cazenave R."/>
            <person name="Ahrendt S."/>
            <person name="Wang J."/>
            <person name="Lipzen A."/>
            <person name="Daum C."/>
            <person name="Barry K."/>
            <person name="Grigoriev I.V."/>
            <person name="Favel A."/>
            <person name="Rosso M.N."/>
            <person name="Martin F."/>
        </authorList>
    </citation>
    <scope>NUCLEOTIDE SEQUENCE [LARGE SCALE GENOMIC DNA]</scope>
    <source>
        <strain evidence="3 4">CIRM-BRFM 2984</strain>
    </source>
</reference>
<dbReference type="AlphaFoldDB" id="A0AAW0EDA9"/>
<keyword evidence="1" id="KW-0812">Transmembrane</keyword>
<name>A0AAW0EDA9_9AGAR</name>
<proteinExistence type="predicted"/>
<evidence type="ECO:0000256" key="1">
    <source>
        <dbReference type="SAM" id="Phobius"/>
    </source>
</evidence>
<feature type="transmembrane region" description="Helical" evidence="1">
    <location>
        <begin position="271"/>
        <end position="289"/>
    </location>
</feature>